<sequence length="102" mass="11723">FGVNETAREDTDDIVVKLCREKLCVDLPPEAICRSHRVGKPPKPGPNGERRHRPIIIRFTSYRYRREVYVAKKKLKGTGTTIREDLTARRLEVLRSATSLYG</sequence>
<dbReference type="EMBL" id="GEBQ01026579">
    <property type="protein sequence ID" value="JAT13398.1"/>
    <property type="molecule type" value="Transcribed_RNA"/>
</dbReference>
<gene>
    <name evidence="1" type="ORF">g.49771</name>
</gene>
<evidence type="ECO:0000313" key="1">
    <source>
        <dbReference type="EMBL" id="JAT13398.1"/>
    </source>
</evidence>
<reference evidence="1" key="1">
    <citation type="submission" date="2015-11" db="EMBL/GenBank/DDBJ databases">
        <title>De novo transcriptome assembly of four potential Pierce s Disease insect vectors from Arizona vineyards.</title>
        <authorList>
            <person name="Tassone E.E."/>
        </authorList>
    </citation>
    <scope>NUCLEOTIDE SEQUENCE</scope>
</reference>
<accession>A0A1B6KPL9</accession>
<name>A0A1B6KPL9_9HEMI</name>
<dbReference type="AlphaFoldDB" id="A0A1B6KPL9"/>
<feature type="non-terminal residue" evidence="1">
    <location>
        <position position="1"/>
    </location>
</feature>
<proteinExistence type="predicted"/>
<protein>
    <submittedName>
        <fullName evidence="1">Uncharacterized protein</fullName>
    </submittedName>
</protein>
<dbReference type="Gene3D" id="3.30.70.1820">
    <property type="entry name" value="L1 transposable element, RRM domain"/>
    <property type="match status" value="1"/>
</dbReference>
<organism evidence="1">
    <name type="scientific">Graphocephala atropunctata</name>
    <dbReference type="NCBI Taxonomy" id="36148"/>
    <lineage>
        <taxon>Eukaryota</taxon>
        <taxon>Metazoa</taxon>
        <taxon>Ecdysozoa</taxon>
        <taxon>Arthropoda</taxon>
        <taxon>Hexapoda</taxon>
        <taxon>Insecta</taxon>
        <taxon>Pterygota</taxon>
        <taxon>Neoptera</taxon>
        <taxon>Paraneoptera</taxon>
        <taxon>Hemiptera</taxon>
        <taxon>Auchenorrhyncha</taxon>
        <taxon>Membracoidea</taxon>
        <taxon>Cicadellidae</taxon>
        <taxon>Cicadellinae</taxon>
        <taxon>Cicadellini</taxon>
        <taxon>Graphocephala</taxon>
    </lineage>
</organism>